<comment type="caution">
    <text evidence="2">The sequence shown here is derived from an EMBL/GenBank/DDBJ whole genome shotgun (WGS) entry which is preliminary data.</text>
</comment>
<sequence length="223" mass="24833">MFFHPRGSRQSPAGTAAAGVHGAPRRPREQPATRESAALASARRRPRRAGRELTPARLDRRHLVYSYAFLAVFVRGYVDLALRTALSWSHRRSYVSCITRALSTERRTPTASHLSSFLVTTPATFPVFRLGLWYVWYKNHVLCVTALEPTRAGDGGSAVKPSTDSNIEPFNPRPPPGPPRSGSGSTSLQPLKRRRSTSQRRLTTVDRRRQHNPIGQLTTVITT</sequence>
<name>A0A9X6NJQ7_HYPEX</name>
<evidence type="ECO:0000256" key="1">
    <source>
        <dbReference type="SAM" id="MobiDB-lite"/>
    </source>
</evidence>
<dbReference type="AlphaFoldDB" id="A0A9X6NJQ7"/>
<gene>
    <name evidence="2" type="ORF">BV898_19529</name>
</gene>
<feature type="region of interest" description="Disordered" evidence="1">
    <location>
        <begin position="1"/>
        <end position="53"/>
    </location>
</feature>
<evidence type="ECO:0000313" key="3">
    <source>
        <dbReference type="Proteomes" id="UP000192578"/>
    </source>
</evidence>
<proteinExistence type="predicted"/>
<protein>
    <submittedName>
        <fullName evidence="2">Uncharacterized protein</fullName>
    </submittedName>
</protein>
<evidence type="ECO:0000313" key="2">
    <source>
        <dbReference type="EMBL" id="OWA55142.1"/>
    </source>
</evidence>
<feature type="compositionally biased region" description="Polar residues" evidence="1">
    <location>
        <begin position="213"/>
        <end position="223"/>
    </location>
</feature>
<organism evidence="2 3">
    <name type="scientific">Hypsibius exemplaris</name>
    <name type="common">Freshwater tardigrade</name>
    <dbReference type="NCBI Taxonomy" id="2072580"/>
    <lineage>
        <taxon>Eukaryota</taxon>
        <taxon>Metazoa</taxon>
        <taxon>Ecdysozoa</taxon>
        <taxon>Tardigrada</taxon>
        <taxon>Eutardigrada</taxon>
        <taxon>Parachela</taxon>
        <taxon>Hypsibioidea</taxon>
        <taxon>Hypsibiidae</taxon>
        <taxon>Hypsibius</taxon>
    </lineage>
</organism>
<keyword evidence="3" id="KW-1185">Reference proteome</keyword>
<reference evidence="3" key="1">
    <citation type="submission" date="2017-01" db="EMBL/GenBank/DDBJ databases">
        <title>Comparative genomics of anhydrobiosis in the tardigrade Hypsibius dujardini.</title>
        <authorList>
            <person name="Yoshida Y."/>
            <person name="Koutsovoulos G."/>
            <person name="Laetsch D."/>
            <person name="Stevens L."/>
            <person name="Kumar S."/>
            <person name="Horikawa D."/>
            <person name="Ishino K."/>
            <person name="Komine S."/>
            <person name="Tomita M."/>
            <person name="Blaxter M."/>
            <person name="Arakawa K."/>
        </authorList>
    </citation>
    <scope>NUCLEOTIDE SEQUENCE [LARGE SCALE GENOMIC DNA]</scope>
    <source>
        <strain evidence="3">Z151</strain>
    </source>
</reference>
<accession>A0A9X6NJQ7</accession>
<dbReference type="Proteomes" id="UP000192578">
    <property type="component" value="Unassembled WGS sequence"/>
</dbReference>
<feature type="region of interest" description="Disordered" evidence="1">
    <location>
        <begin position="152"/>
        <end position="223"/>
    </location>
</feature>
<dbReference type="EMBL" id="MTYJ01000555">
    <property type="protein sequence ID" value="OWA55142.1"/>
    <property type="molecule type" value="Genomic_DNA"/>
</dbReference>